<dbReference type="Pfam" id="PF12244">
    <property type="entry name" value="DUF3606"/>
    <property type="match status" value="1"/>
</dbReference>
<proteinExistence type="predicted"/>
<organism evidence="1 2">
    <name type="scientific">Luteimonas yindakuii</name>
    <dbReference type="NCBI Taxonomy" id="2565782"/>
    <lineage>
        <taxon>Bacteria</taxon>
        <taxon>Pseudomonadati</taxon>
        <taxon>Pseudomonadota</taxon>
        <taxon>Gammaproteobacteria</taxon>
        <taxon>Lysobacterales</taxon>
        <taxon>Lysobacteraceae</taxon>
        <taxon>Luteimonas</taxon>
    </lineage>
</organism>
<dbReference type="InterPro" id="IPR022037">
    <property type="entry name" value="DUF3606"/>
</dbReference>
<reference evidence="1 2" key="1">
    <citation type="submission" date="2019-01" db="EMBL/GenBank/DDBJ databases">
        <authorList>
            <person name="Zhang S."/>
        </authorList>
    </citation>
    <scope>NUCLEOTIDE SEQUENCE [LARGE SCALE GENOMIC DNA]</scope>
    <source>
        <strain evidence="1 2">1626</strain>
    </source>
</reference>
<comment type="caution">
    <text evidence="1">The sequence shown here is derived from an EMBL/GenBank/DDBJ whole genome shotgun (WGS) entry which is preliminary data.</text>
</comment>
<dbReference type="RefSeq" id="WP_134673090.1">
    <property type="nucleotide sequence ID" value="NZ_SPUH01000001.1"/>
</dbReference>
<accession>A0A4Z1R595</accession>
<sequence>MTDSAHDRGPQDPARIALGQNYEVRYWSESSA</sequence>
<evidence type="ECO:0000313" key="2">
    <source>
        <dbReference type="Proteomes" id="UP000298681"/>
    </source>
</evidence>
<protein>
    <submittedName>
        <fullName evidence="1">DUF3606 domain-containing protein</fullName>
    </submittedName>
</protein>
<name>A0A4Z1R595_9GAMM</name>
<dbReference type="AlphaFoldDB" id="A0A4Z1R595"/>
<dbReference type="Proteomes" id="UP000298681">
    <property type="component" value="Unassembled WGS sequence"/>
</dbReference>
<dbReference type="EMBL" id="SPUH01000001">
    <property type="protein sequence ID" value="TKS53705.1"/>
    <property type="molecule type" value="Genomic_DNA"/>
</dbReference>
<keyword evidence="2" id="KW-1185">Reference proteome</keyword>
<gene>
    <name evidence="1" type="ORF">E4582_02235</name>
</gene>
<evidence type="ECO:0000313" key="1">
    <source>
        <dbReference type="EMBL" id="TKS53705.1"/>
    </source>
</evidence>